<dbReference type="Gene3D" id="3.40.50.300">
    <property type="entry name" value="P-loop containing nucleotide triphosphate hydrolases"/>
    <property type="match status" value="1"/>
</dbReference>
<dbReference type="AlphaFoldDB" id="A0AAV4R4A9"/>
<gene>
    <name evidence="1" type="ORF">CDAR_170381</name>
</gene>
<reference evidence="1 2" key="1">
    <citation type="submission" date="2021-06" db="EMBL/GenBank/DDBJ databases">
        <title>Caerostris darwini draft genome.</title>
        <authorList>
            <person name="Kono N."/>
            <person name="Arakawa K."/>
        </authorList>
    </citation>
    <scope>NUCLEOTIDE SEQUENCE [LARGE SCALE GENOMIC DNA]</scope>
</reference>
<name>A0AAV4R4A9_9ARAC</name>
<sequence>MASEGFVDEYAFRITDKKIVLSVFNTVYIFVVGDEATGKTCLIRAFMNIRIKDPIPPSFEYVYTYTHRIMSEPLELRIVELRPEDLSLKEIRTLCRHLKHEASFVLLPIQE</sequence>
<accession>A0AAV4R4A9</accession>
<evidence type="ECO:0000313" key="2">
    <source>
        <dbReference type="Proteomes" id="UP001054837"/>
    </source>
</evidence>
<dbReference type="Proteomes" id="UP001054837">
    <property type="component" value="Unassembled WGS sequence"/>
</dbReference>
<proteinExistence type="predicted"/>
<organism evidence="1 2">
    <name type="scientific">Caerostris darwini</name>
    <dbReference type="NCBI Taxonomy" id="1538125"/>
    <lineage>
        <taxon>Eukaryota</taxon>
        <taxon>Metazoa</taxon>
        <taxon>Ecdysozoa</taxon>
        <taxon>Arthropoda</taxon>
        <taxon>Chelicerata</taxon>
        <taxon>Arachnida</taxon>
        <taxon>Araneae</taxon>
        <taxon>Araneomorphae</taxon>
        <taxon>Entelegynae</taxon>
        <taxon>Araneoidea</taxon>
        <taxon>Araneidae</taxon>
        <taxon>Caerostris</taxon>
    </lineage>
</organism>
<evidence type="ECO:0000313" key="1">
    <source>
        <dbReference type="EMBL" id="GIY16429.1"/>
    </source>
</evidence>
<keyword evidence="2" id="KW-1185">Reference proteome</keyword>
<dbReference type="SUPFAM" id="SSF52540">
    <property type="entry name" value="P-loop containing nucleoside triphosphate hydrolases"/>
    <property type="match status" value="1"/>
</dbReference>
<protein>
    <submittedName>
        <fullName evidence="1">Uncharacterized protein</fullName>
    </submittedName>
</protein>
<dbReference type="InterPro" id="IPR027417">
    <property type="entry name" value="P-loop_NTPase"/>
</dbReference>
<comment type="caution">
    <text evidence="1">The sequence shown here is derived from an EMBL/GenBank/DDBJ whole genome shotgun (WGS) entry which is preliminary data.</text>
</comment>
<dbReference type="EMBL" id="BPLQ01005701">
    <property type="protein sequence ID" value="GIY16429.1"/>
    <property type="molecule type" value="Genomic_DNA"/>
</dbReference>